<organism evidence="3 4">
    <name type="scientific">Dictyobacter halimunensis</name>
    <dbReference type="NCBI Taxonomy" id="3026934"/>
    <lineage>
        <taxon>Bacteria</taxon>
        <taxon>Bacillati</taxon>
        <taxon>Chloroflexota</taxon>
        <taxon>Ktedonobacteria</taxon>
        <taxon>Ktedonobacterales</taxon>
        <taxon>Dictyobacteraceae</taxon>
        <taxon>Dictyobacter</taxon>
    </lineage>
</organism>
<evidence type="ECO:0000256" key="1">
    <source>
        <dbReference type="SAM" id="Phobius"/>
    </source>
</evidence>
<dbReference type="PROSITE" id="PS50885">
    <property type="entry name" value="HAMP"/>
    <property type="match status" value="1"/>
</dbReference>
<dbReference type="RefSeq" id="WP_338253043.1">
    <property type="nucleotide sequence ID" value="NZ_BSRI01000002.1"/>
</dbReference>
<keyword evidence="4" id="KW-1185">Reference proteome</keyword>
<dbReference type="Proteomes" id="UP001344906">
    <property type="component" value="Unassembled WGS sequence"/>
</dbReference>
<gene>
    <name evidence="3" type="ORF">KDH_39790</name>
</gene>
<keyword evidence="1" id="KW-0472">Membrane</keyword>
<comment type="caution">
    <text evidence="3">The sequence shown here is derived from an EMBL/GenBank/DDBJ whole genome shotgun (WGS) entry which is preliminary data.</text>
</comment>
<feature type="transmembrane region" description="Helical" evidence="1">
    <location>
        <begin position="189"/>
        <end position="211"/>
    </location>
</feature>
<proteinExistence type="predicted"/>
<protein>
    <recommendedName>
        <fullName evidence="2">HAMP domain-containing protein</fullName>
    </recommendedName>
</protein>
<evidence type="ECO:0000259" key="2">
    <source>
        <dbReference type="PROSITE" id="PS50885"/>
    </source>
</evidence>
<keyword evidence="1" id="KW-0812">Transmembrane</keyword>
<evidence type="ECO:0000313" key="4">
    <source>
        <dbReference type="Proteomes" id="UP001344906"/>
    </source>
</evidence>
<keyword evidence="1" id="KW-1133">Transmembrane helix</keyword>
<accession>A0ABQ6FTZ2</accession>
<dbReference type="EMBL" id="BSRI01000002">
    <property type="protein sequence ID" value="GLV57141.1"/>
    <property type="molecule type" value="Genomic_DNA"/>
</dbReference>
<dbReference type="InterPro" id="IPR003660">
    <property type="entry name" value="HAMP_dom"/>
</dbReference>
<name>A0ABQ6FTZ2_9CHLR</name>
<sequence>MNNTQNNQGWSPQELVEENRQRAGLIGWWYANTALPTPPSSASFVEREVARKSQLTSTIIFWLLVCFILFIPGCLALPNPFVIWADAIMIVFSFIAIFFNRSRKPQSAGFLLTIGFEIALTLVIFTTWPLDEPSIQQYELFVFGELLCVSLLSSSSVFIVMIYNIGIILGSLFLQPHTAALNHDLQMQLIPIIIRPVGVQILVAFVSWLWVNSASKALKRADRAEMIAYLEHQLVDEREHLQQGINQILQTHVEVANGNLKARAPLNQDNVLWQIARSLNMLLDRLQRSAIQEQRLKRMEMAVQVQVQAIQQAEKQNEKPVLHFTQTELDLLIAALQGKELGRTTQMPSMQRSQQAFGSQ</sequence>
<feature type="domain" description="HAMP" evidence="2">
    <location>
        <begin position="239"/>
        <end position="291"/>
    </location>
</feature>
<feature type="transmembrane region" description="Helical" evidence="1">
    <location>
        <begin position="55"/>
        <end position="75"/>
    </location>
</feature>
<evidence type="ECO:0000313" key="3">
    <source>
        <dbReference type="EMBL" id="GLV57141.1"/>
    </source>
</evidence>
<feature type="transmembrane region" description="Helical" evidence="1">
    <location>
        <begin position="140"/>
        <end position="169"/>
    </location>
</feature>
<reference evidence="3 4" key="1">
    <citation type="submission" date="2023-02" db="EMBL/GenBank/DDBJ databases">
        <title>Dictyobacter halimunensis sp. nov., a new member of the class Ktedonobacteria from forest soil in a geothermal area.</title>
        <authorList>
            <person name="Rachmania M.K."/>
            <person name="Ningsih F."/>
            <person name="Sakai Y."/>
            <person name="Yabe S."/>
            <person name="Yokota A."/>
            <person name="Sjamsuridzal W."/>
        </authorList>
    </citation>
    <scope>NUCLEOTIDE SEQUENCE [LARGE SCALE GENOMIC DNA]</scope>
    <source>
        <strain evidence="3 4">S3.2.2.5</strain>
    </source>
</reference>
<feature type="transmembrane region" description="Helical" evidence="1">
    <location>
        <begin position="108"/>
        <end position="128"/>
    </location>
</feature>
<feature type="transmembrane region" description="Helical" evidence="1">
    <location>
        <begin position="81"/>
        <end position="99"/>
    </location>
</feature>